<evidence type="ECO:0000313" key="3">
    <source>
        <dbReference type="Proteomes" id="UP000740926"/>
    </source>
</evidence>
<proteinExistence type="predicted"/>
<evidence type="ECO:0000256" key="1">
    <source>
        <dbReference type="SAM" id="MobiDB-lite"/>
    </source>
</evidence>
<keyword evidence="3" id="KW-1185">Reference proteome</keyword>
<feature type="region of interest" description="Disordered" evidence="1">
    <location>
        <begin position="1"/>
        <end position="50"/>
    </location>
</feature>
<sequence length="103" mass="10554">MTAPGWARAGPSPDDHRCVHRAAGAGGAVPAAGRQRQRLDDLPGPDAAGPGAGVLHQFDAIHAAGAVLYPGALQRAVDRIQRVGVAVRWHHAAGDRVAGGAYR</sequence>
<protein>
    <submittedName>
        <fullName evidence="2">Uncharacterized protein</fullName>
    </submittedName>
</protein>
<comment type="caution">
    <text evidence="2">The sequence shown here is derived from an EMBL/GenBank/DDBJ whole genome shotgun (WGS) entry which is preliminary data.</text>
</comment>
<organism evidence="2 3">
    <name type="scientific">Rhizopus delemar</name>
    <dbReference type="NCBI Taxonomy" id="936053"/>
    <lineage>
        <taxon>Eukaryota</taxon>
        <taxon>Fungi</taxon>
        <taxon>Fungi incertae sedis</taxon>
        <taxon>Mucoromycota</taxon>
        <taxon>Mucoromycotina</taxon>
        <taxon>Mucoromycetes</taxon>
        <taxon>Mucorales</taxon>
        <taxon>Mucorineae</taxon>
        <taxon>Rhizopodaceae</taxon>
        <taxon>Rhizopus</taxon>
    </lineage>
</organism>
<reference evidence="2 3" key="1">
    <citation type="journal article" date="2020" name="Microb. Genom.">
        <title>Genetic diversity of clinical and environmental Mucorales isolates obtained from an investigation of mucormycosis cases among solid organ transplant recipients.</title>
        <authorList>
            <person name="Nguyen M.H."/>
            <person name="Kaul D."/>
            <person name="Muto C."/>
            <person name="Cheng S.J."/>
            <person name="Richter R.A."/>
            <person name="Bruno V.M."/>
            <person name="Liu G."/>
            <person name="Beyhan S."/>
            <person name="Sundermann A.J."/>
            <person name="Mounaud S."/>
            <person name="Pasculle A.W."/>
            <person name="Nierman W.C."/>
            <person name="Driscoll E."/>
            <person name="Cumbie R."/>
            <person name="Clancy C.J."/>
            <person name="Dupont C.L."/>
        </authorList>
    </citation>
    <scope>NUCLEOTIDE SEQUENCE [LARGE SCALE GENOMIC DNA]</scope>
    <source>
        <strain evidence="2 3">GL24</strain>
    </source>
</reference>
<dbReference type="AlphaFoldDB" id="A0A9P7C2H6"/>
<name>A0A9P7C2H6_9FUNG</name>
<dbReference type="Proteomes" id="UP000740926">
    <property type="component" value="Unassembled WGS sequence"/>
</dbReference>
<accession>A0A9P7C2H6</accession>
<evidence type="ECO:0000313" key="2">
    <source>
        <dbReference type="EMBL" id="KAG1532401.1"/>
    </source>
</evidence>
<gene>
    <name evidence="2" type="ORF">G6F50_016233</name>
</gene>
<dbReference type="EMBL" id="JAANIU010009939">
    <property type="protein sequence ID" value="KAG1532401.1"/>
    <property type="molecule type" value="Genomic_DNA"/>
</dbReference>